<dbReference type="PANTHER" id="PTHR44835">
    <property type="entry name" value="UDP-N-ACETYLGLUCOSAMINE--PEPTIDE N-ACETYLGLUCOSAMINYLTRANSFERASE SPINDLY-RELATED"/>
    <property type="match status" value="1"/>
</dbReference>
<sequence>MDTTQILERATAHHLAGEFGHARTLYKDALAIAPDDANVMFRLGVLDMQGGAYDAALAWLDNALTRSPANARYHFVRGQVFAAAERFADAIDAYLQALSFEADSIDALFALAAALQSVGEAAAAIETYGSLLALEPNHVDALNNLGNCYRQQGDLSAAEATYRRAIAAQPGDANALTNLGTLLESAGHLDEAVSLLEAAVRVAPDSPCGLVNLGVARHRRGEFEPSAALLARALELDPAFPEAAYNLANALHALGRRREAALAYQRAIEQAPTHADAYNNLGIVFQESGAREAAAQAFDAAIRLRPGFVAALNNAATLMRMLGRFAEAESYLREALAVDPRHAVTHNNLGNVLKDQGRLDDGIDCYRHALACDPSNVVAHSNLAYALSFQAEQPQPPLDECRRWSVQHEARYRYTRKPHSNDATPSRRLRIGYVSPDFREHCQSLFTLPLLSHHDHEQFEVFCYASVTRADDVTQRVARHADVWRDVRELNDERLAHVIREDRIDILIDLTMHMADGRPLLFARKPAPVQIAWLAYPGTTGIDAIDYRLTDPWLDPAGTDAQYSEQSIRLPDSFWCYDPLTDTPEVNALPTLSNGYPTFGCLNNPCKLSDATFRLWGGVMREVADARLLLMAPEGAARASLLERLGHHGIGAERVSFTSFRPRADYLRTYHQIDVGLDTFPYNGHTTSLDSYWMGVPVVTRVGATSVGRAGLSQLENLGLRELAAHSDARFVETAVQLVRDLPRLREMRGSLRARLAASPLMDGARFAQHVEAVYRSVWLAWCEQAHRRVPDRSGSAIAVH</sequence>
<feature type="repeat" description="TPR" evidence="8">
    <location>
        <begin position="173"/>
        <end position="206"/>
    </location>
</feature>
<evidence type="ECO:0000256" key="1">
    <source>
        <dbReference type="ARBA" id="ARBA00004922"/>
    </source>
</evidence>
<evidence type="ECO:0000313" key="11">
    <source>
        <dbReference type="Proteomes" id="UP000283709"/>
    </source>
</evidence>
<gene>
    <name evidence="10" type="ORF">BCY88_13895</name>
</gene>
<evidence type="ECO:0000256" key="8">
    <source>
        <dbReference type="PROSITE-ProRule" id="PRU00339"/>
    </source>
</evidence>
<comment type="caution">
    <text evidence="10">The sequence shown here is derived from an EMBL/GenBank/DDBJ whole genome shotgun (WGS) entry which is preliminary data.</text>
</comment>
<organism evidence="10 11">
    <name type="scientific">Paraburkholderia fungorum</name>
    <dbReference type="NCBI Taxonomy" id="134537"/>
    <lineage>
        <taxon>Bacteria</taxon>
        <taxon>Pseudomonadati</taxon>
        <taxon>Pseudomonadota</taxon>
        <taxon>Betaproteobacteria</taxon>
        <taxon>Burkholderiales</taxon>
        <taxon>Burkholderiaceae</taxon>
        <taxon>Paraburkholderia</taxon>
    </lineage>
</organism>
<feature type="domain" description="O-GlcNAc transferase C-terminal" evidence="9">
    <location>
        <begin position="601"/>
        <end position="770"/>
    </location>
</feature>
<dbReference type="Pfam" id="PF13374">
    <property type="entry name" value="TPR_10"/>
    <property type="match status" value="1"/>
</dbReference>
<dbReference type="Pfam" id="PF14559">
    <property type="entry name" value="TPR_19"/>
    <property type="match status" value="1"/>
</dbReference>
<dbReference type="Proteomes" id="UP000283709">
    <property type="component" value="Unassembled WGS sequence"/>
</dbReference>
<reference evidence="10 11" key="1">
    <citation type="submission" date="2016-07" db="EMBL/GenBank/DDBJ databases">
        <title>Genome analysis of Burkholderia fungorum ES3-20.</title>
        <authorList>
            <person name="Xu D."/>
            <person name="Yao R."/>
            <person name="Zheng S."/>
        </authorList>
    </citation>
    <scope>NUCLEOTIDE SEQUENCE [LARGE SCALE GENOMIC DNA]</scope>
    <source>
        <strain evidence="10 11">ES3-20</strain>
    </source>
</reference>
<proteinExistence type="inferred from homology"/>
<dbReference type="GO" id="GO:0097363">
    <property type="term" value="F:protein O-acetylglucosaminyltransferase activity"/>
    <property type="evidence" value="ECO:0007669"/>
    <property type="project" value="UniProtKB-EC"/>
</dbReference>
<feature type="repeat" description="TPR" evidence="8">
    <location>
        <begin position="37"/>
        <end position="70"/>
    </location>
</feature>
<feature type="domain" description="O-GlcNAc transferase C-terminal" evidence="9">
    <location>
        <begin position="405"/>
        <end position="578"/>
    </location>
</feature>
<feature type="repeat" description="TPR" evidence="8">
    <location>
        <begin position="343"/>
        <end position="376"/>
    </location>
</feature>
<feature type="repeat" description="TPR" evidence="8">
    <location>
        <begin position="139"/>
        <end position="172"/>
    </location>
</feature>
<dbReference type="Gene3D" id="3.40.50.11380">
    <property type="match status" value="1"/>
</dbReference>
<keyword evidence="4" id="KW-0328">Glycosyltransferase</keyword>
<feature type="repeat" description="TPR" evidence="8">
    <location>
        <begin position="207"/>
        <end position="240"/>
    </location>
</feature>
<accession>A0A3R7E021</accession>
<comment type="similarity">
    <text evidence="2">Belongs to the glycosyltransferase 41 family. O-GlcNAc transferase subfamily.</text>
</comment>
<evidence type="ECO:0000256" key="7">
    <source>
        <dbReference type="ARBA" id="ARBA00022803"/>
    </source>
</evidence>
<dbReference type="Pfam" id="PF13414">
    <property type="entry name" value="TPR_11"/>
    <property type="match status" value="2"/>
</dbReference>
<evidence type="ECO:0000259" key="9">
    <source>
        <dbReference type="Pfam" id="PF13844"/>
    </source>
</evidence>
<evidence type="ECO:0000256" key="2">
    <source>
        <dbReference type="ARBA" id="ARBA00005386"/>
    </source>
</evidence>
<dbReference type="OrthoDB" id="101857at2"/>
<dbReference type="EMBL" id="MCAS01000069">
    <property type="protein sequence ID" value="RKF29930.1"/>
    <property type="molecule type" value="Genomic_DNA"/>
</dbReference>
<dbReference type="Gene3D" id="3.40.50.2000">
    <property type="entry name" value="Glycogen Phosphorylase B"/>
    <property type="match status" value="1"/>
</dbReference>
<feature type="repeat" description="TPR" evidence="8">
    <location>
        <begin position="241"/>
        <end position="274"/>
    </location>
</feature>
<evidence type="ECO:0000256" key="3">
    <source>
        <dbReference type="ARBA" id="ARBA00011970"/>
    </source>
</evidence>
<dbReference type="AlphaFoldDB" id="A0A3R7E021"/>
<dbReference type="PROSITE" id="PS50293">
    <property type="entry name" value="TPR_REGION"/>
    <property type="match status" value="2"/>
</dbReference>
<protein>
    <recommendedName>
        <fullName evidence="3">protein O-GlcNAc transferase</fullName>
        <ecNumber evidence="3">2.4.1.255</ecNumber>
    </recommendedName>
</protein>
<comment type="pathway">
    <text evidence="1">Protein modification; protein glycosylation.</text>
</comment>
<dbReference type="InterPro" id="IPR051939">
    <property type="entry name" value="Glycosyltr_41/O-GlcNAc_trsf"/>
</dbReference>
<evidence type="ECO:0000256" key="5">
    <source>
        <dbReference type="ARBA" id="ARBA00022679"/>
    </source>
</evidence>
<evidence type="ECO:0000256" key="4">
    <source>
        <dbReference type="ARBA" id="ARBA00022676"/>
    </source>
</evidence>
<keyword evidence="7 8" id="KW-0802">TPR repeat</keyword>
<evidence type="ECO:0000256" key="6">
    <source>
        <dbReference type="ARBA" id="ARBA00022737"/>
    </source>
</evidence>
<dbReference type="EC" id="2.4.1.255" evidence="3"/>
<feature type="repeat" description="TPR" evidence="8">
    <location>
        <begin position="71"/>
        <end position="104"/>
    </location>
</feature>
<dbReference type="PROSITE" id="PS50005">
    <property type="entry name" value="TPR"/>
    <property type="match status" value="10"/>
</dbReference>
<dbReference type="InterPro" id="IPR011990">
    <property type="entry name" value="TPR-like_helical_dom_sf"/>
</dbReference>
<keyword evidence="6" id="KW-0677">Repeat</keyword>
<dbReference type="SUPFAM" id="SSF48452">
    <property type="entry name" value="TPR-like"/>
    <property type="match status" value="2"/>
</dbReference>
<dbReference type="InterPro" id="IPR019734">
    <property type="entry name" value="TPR_rpt"/>
</dbReference>
<name>A0A3R7E021_9BURK</name>
<dbReference type="Gene3D" id="1.25.40.10">
    <property type="entry name" value="Tetratricopeptide repeat domain"/>
    <property type="match status" value="3"/>
</dbReference>
<feature type="repeat" description="TPR" evidence="8">
    <location>
        <begin position="309"/>
        <end position="342"/>
    </location>
</feature>
<dbReference type="PANTHER" id="PTHR44835:SF1">
    <property type="entry name" value="PROTEIN O-GLCNAC TRANSFERASE"/>
    <property type="match status" value="1"/>
</dbReference>
<keyword evidence="5" id="KW-0808">Transferase</keyword>
<evidence type="ECO:0000313" key="10">
    <source>
        <dbReference type="EMBL" id="RKF29930.1"/>
    </source>
</evidence>
<dbReference type="Pfam" id="PF13432">
    <property type="entry name" value="TPR_16"/>
    <property type="match status" value="2"/>
</dbReference>
<dbReference type="Pfam" id="PF13844">
    <property type="entry name" value="Glyco_transf_41"/>
    <property type="match status" value="2"/>
</dbReference>
<dbReference type="InterPro" id="IPR029489">
    <property type="entry name" value="OGT/SEC/SPY_C"/>
</dbReference>
<feature type="repeat" description="TPR" evidence="8">
    <location>
        <begin position="105"/>
        <end position="138"/>
    </location>
</feature>
<feature type="repeat" description="TPR" evidence="8">
    <location>
        <begin position="275"/>
        <end position="308"/>
    </location>
</feature>
<dbReference type="SMART" id="SM00028">
    <property type="entry name" value="TPR"/>
    <property type="match status" value="11"/>
</dbReference>